<keyword evidence="2" id="KW-0812">Transmembrane</keyword>
<feature type="transmembrane region" description="Helical" evidence="2">
    <location>
        <begin position="48"/>
        <end position="67"/>
    </location>
</feature>
<evidence type="ECO:0000256" key="2">
    <source>
        <dbReference type="SAM" id="Phobius"/>
    </source>
</evidence>
<reference evidence="4 5" key="1">
    <citation type="journal article" date="2003" name="Int. J. Syst. Evol. Microbiol.">
        <title>Kocuria polaris sp. nov., an orange-pigmented psychrophilic bacterium isolated from an Antarctic cyanobacterial mat sample.</title>
        <authorList>
            <person name="Reddy G.S."/>
            <person name="Prakash J.S."/>
            <person name="Prabahar V."/>
            <person name="Matsumoto G.I."/>
            <person name="Stackebrandt E."/>
            <person name="Shivaji S."/>
        </authorList>
    </citation>
    <scope>NUCLEOTIDE SEQUENCE [LARGE SCALE GENOMIC DNA]</scope>
    <source>
        <strain evidence="4 5">CMS 76or</strain>
    </source>
</reference>
<feature type="transmembrane region" description="Helical" evidence="2">
    <location>
        <begin position="329"/>
        <end position="347"/>
    </location>
</feature>
<feature type="transmembrane region" description="Helical" evidence="2">
    <location>
        <begin position="135"/>
        <end position="156"/>
    </location>
</feature>
<organism evidence="4 5">
    <name type="scientific">Kocuria rosea subsp. polaris</name>
    <dbReference type="NCBI Taxonomy" id="136273"/>
    <lineage>
        <taxon>Bacteria</taxon>
        <taxon>Bacillati</taxon>
        <taxon>Actinomycetota</taxon>
        <taxon>Actinomycetes</taxon>
        <taxon>Micrococcales</taxon>
        <taxon>Micrococcaceae</taxon>
        <taxon>Kocuria</taxon>
    </lineage>
</organism>
<comment type="caution">
    <text evidence="4">The sequence shown here is derived from an EMBL/GenBank/DDBJ whole genome shotgun (WGS) entry which is preliminary data.</text>
</comment>
<accession>A0A0A6VPF5</accession>
<dbReference type="EMBL" id="JSUH01000015">
    <property type="protein sequence ID" value="KHD96546.1"/>
    <property type="molecule type" value="Genomic_DNA"/>
</dbReference>
<feature type="transmembrane region" description="Helical" evidence="2">
    <location>
        <begin position="79"/>
        <end position="104"/>
    </location>
</feature>
<feature type="transmembrane region" description="Helical" evidence="2">
    <location>
        <begin position="176"/>
        <end position="195"/>
    </location>
</feature>
<sequence>MSPEIVAVTGLVLIFVIAMTRKINMGAVALVFAFGLGVTYFNQPVAEISGAFPGSLLITLLGVTYLFGMARANGTIDQIVGAAVGLVRGRSALIPWVFFLLAAIITGSGALSAATNAILVPVGLAFAHRYRISPLLVGLSILNGTNAGGFTPIAVYYNIVDGVLKDIGITIDPAPLFFWTFVAALVLNLVAFFLLGGRELIKRGRTTPELTPTSDSPGATGASGSSGSGGTATAVAAPTTAALRTQSWTTPKIVTVSLMIGLLVAALGFKLDVGFLALTAAVILSALYPRYAKEAADQIGWNVILLIGGIVTYIGVLEAAGVIDGLANSVAGIGTPLIAALVMFFVAGSVSAFASTNAMFVVLVPLAAPLLLGGDLETLGFVIALCIAATAVDSSPFSTGGALVVANTQVELREKTFRGMLIWAMAMIVAAPLLAWLAFVVL</sequence>
<protein>
    <recommendedName>
        <fullName evidence="3">Dicarboxylate carrier MatC N-terminal domain-containing protein</fullName>
    </recommendedName>
</protein>
<feature type="transmembrane region" description="Helical" evidence="2">
    <location>
        <begin position="303"/>
        <end position="323"/>
    </location>
</feature>
<evidence type="ECO:0000313" key="4">
    <source>
        <dbReference type="EMBL" id="KHD96546.1"/>
    </source>
</evidence>
<keyword evidence="5" id="KW-1185">Reference proteome</keyword>
<feature type="transmembrane region" description="Helical" evidence="2">
    <location>
        <begin position="253"/>
        <end position="269"/>
    </location>
</feature>
<feature type="domain" description="Dicarboxylate carrier MatC N-terminal" evidence="3">
    <location>
        <begin position="1"/>
        <end position="149"/>
    </location>
</feature>
<evidence type="ECO:0000259" key="3">
    <source>
        <dbReference type="Pfam" id="PF07158"/>
    </source>
</evidence>
<dbReference type="Pfam" id="PF07158">
    <property type="entry name" value="MatC_N"/>
    <property type="match status" value="1"/>
</dbReference>
<feature type="transmembrane region" description="Helical" evidence="2">
    <location>
        <begin position="275"/>
        <end position="291"/>
    </location>
</feature>
<evidence type="ECO:0000313" key="5">
    <source>
        <dbReference type="Proteomes" id="UP000030466"/>
    </source>
</evidence>
<gene>
    <name evidence="4" type="ORF">GY22_14690</name>
</gene>
<dbReference type="Proteomes" id="UP000030466">
    <property type="component" value="Unassembled WGS sequence"/>
</dbReference>
<evidence type="ECO:0000256" key="1">
    <source>
        <dbReference type="SAM" id="MobiDB-lite"/>
    </source>
</evidence>
<name>A0A0A6VPF5_KOCRO</name>
<feature type="compositionally biased region" description="Low complexity" evidence="1">
    <location>
        <begin position="213"/>
        <end position="223"/>
    </location>
</feature>
<dbReference type="OrthoDB" id="8738207at2"/>
<feature type="region of interest" description="Disordered" evidence="1">
    <location>
        <begin position="206"/>
        <end position="233"/>
    </location>
</feature>
<dbReference type="RefSeq" id="WP_035929364.1">
    <property type="nucleotide sequence ID" value="NZ_JSUH01000015.1"/>
</dbReference>
<proteinExistence type="predicted"/>
<keyword evidence="2" id="KW-0472">Membrane</keyword>
<feature type="transmembrane region" description="Helical" evidence="2">
    <location>
        <begin position="354"/>
        <end position="372"/>
    </location>
</feature>
<feature type="transmembrane region" description="Helical" evidence="2">
    <location>
        <begin position="23"/>
        <end position="42"/>
    </location>
</feature>
<dbReference type="AlphaFoldDB" id="A0A0A6VPF5"/>
<dbReference type="InterPro" id="IPR009827">
    <property type="entry name" value="MatC_N"/>
</dbReference>
<keyword evidence="2" id="KW-1133">Transmembrane helix</keyword>
<feature type="transmembrane region" description="Helical" evidence="2">
    <location>
        <begin position="417"/>
        <end position="439"/>
    </location>
</feature>